<evidence type="ECO:0000313" key="2">
    <source>
        <dbReference type="Proteomes" id="UP000319613"/>
    </source>
</evidence>
<accession>A0A554JAR9</accession>
<sequence length="89" mass="9991">SYFVYKQRNIKPVAMEQNEGMMLNDGLPLLPKDGTLIKGDKSQTIFVITKGLKVGLDSKTWTSKYKKQKPNVLSQAEVDSYPAPSDIEQ</sequence>
<feature type="non-terminal residue" evidence="1">
    <location>
        <position position="1"/>
    </location>
</feature>
<dbReference type="Proteomes" id="UP000319613">
    <property type="component" value="Unassembled WGS sequence"/>
</dbReference>
<comment type="caution">
    <text evidence="1">The sequence shown here is derived from an EMBL/GenBank/DDBJ whole genome shotgun (WGS) entry which is preliminary data.</text>
</comment>
<protein>
    <submittedName>
        <fullName evidence="1">Uncharacterized protein</fullName>
    </submittedName>
</protein>
<evidence type="ECO:0000313" key="1">
    <source>
        <dbReference type="EMBL" id="TSC65449.1"/>
    </source>
</evidence>
<name>A0A554JAR9_9BACT</name>
<reference evidence="1 2" key="1">
    <citation type="submission" date="2017-07" db="EMBL/GenBank/DDBJ databases">
        <title>Mechanisms for carbon and nitrogen cycling indicate functional differentiation within the Candidate Phyla Radiation.</title>
        <authorList>
            <person name="Danczak R.E."/>
            <person name="Johnston M.D."/>
            <person name="Kenah C."/>
            <person name="Slattery M."/>
            <person name="Wrighton K.C."/>
            <person name="Wilkins M.J."/>
        </authorList>
    </citation>
    <scope>NUCLEOTIDE SEQUENCE [LARGE SCALE GENOMIC DNA]</scope>
    <source>
        <strain evidence="1">Gr01-1014_77</strain>
    </source>
</reference>
<proteinExistence type="predicted"/>
<dbReference type="AlphaFoldDB" id="A0A554JAR9"/>
<dbReference type="EMBL" id="VMFF01000045">
    <property type="protein sequence ID" value="TSC65449.1"/>
    <property type="molecule type" value="Genomic_DNA"/>
</dbReference>
<organism evidence="1 2">
    <name type="scientific">Candidatus Doudnabacteria bacterium Gr01-1014_77</name>
    <dbReference type="NCBI Taxonomy" id="2017133"/>
    <lineage>
        <taxon>Bacteria</taxon>
        <taxon>Candidatus Doudnaibacteriota</taxon>
    </lineage>
</organism>
<gene>
    <name evidence="1" type="ORF">G01um101477_476</name>
</gene>